<reference evidence="1" key="1">
    <citation type="submission" date="2018-02" db="EMBL/GenBank/DDBJ databases">
        <title>Rhizophora mucronata_Transcriptome.</title>
        <authorList>
            <person name="Meera S.P."/>
            <person name="Sreeshan A."/>
            <person name="Augustine A."/>
        </authorList>
    </citation>
    <scope>NUCLEOTIDE SEQUENCE</scope>
    <source>
        <tissue evidence="1">Leaf</tissue>
    </source>
</reference>
<dbReference type="EMBL" id="GGEC01054493">
    <property type="protein sequence ID" value="MBX34977.1"/>
    <property type="molecule type" value="Transcribed_RNA"/>
</dbReference>
<sequence>MVASDFLHRVALDFLHRAYKEL</sequence>
<dbReference type="AlphaFoldDB" id="A0A2P2MXM9"/>
<evidence type="ECO:0000313" key="1">
    <source>
        <dbReference type="EMBL" id="MBX34977.1"/>
    </source>
</evidence>
<proteinExistence type="predicted"/>
<protein>
    <submittedName>
        <fullName evidence="1">Uncharacterized protein</fullName>
    </submittedName>
</protein>
<accession>A0A2P2MXM9</accession>
<organism evidence="1">
    <name type="scientific">Rhizophora mucronata</name>
    <name type="common">Asiatic mangrove</name>
    <dbReference type="NCBI Taxonomy" id="61149"/>
    <lineage>
        <taxon>Eukaryota</taxon>
        <taxon>Viridiplantae</taxon>
        <taxon>Streptophyta</taxon>
        <taxon>Embryophyta</taxon>
        <taxon>Tracheophyta</taxon>
        <taxon>Spermatophyta</taxon>
        <taxon>Magnoliopsida</taxon>
        <taxon>eudicotyledons</taxon>
        <taxon>Gunneridae</taxon>
        <taxon>Pentapetalae</taxon>
        <taxon>rosids</taxon>
        <taxon>fabids</taxon>
        <taxon>Malpighiales</taxon>
        <taxon>Rhizophoraceae</taxon>
        <taxon>Rhizophora</taxon>
    </lineage>
</organism>
<name>A0A2P2MXM9_RHIMU</name>